<gene>
    <name evidence="3" type="ORF">TM35_000042560</name>
</gene>
<evidence type="ECO:0000259" key="2">
    <source>
        <dbReference type="Pfam" id="PF23304"/>
    </source>
</evidence>
<dbReference type="RefSeq" id="XP_028886108.1">
    <property type="nucleotide sequence ID" value="XM_029022450.1"/>
</dbReference>
<dbReference type="OrthoDB" id="10259809at2759"/>
<feature type="domain" description="Bardet-Biedl syndrome 1 N-terminal" evidence="1">
    <location>
        <begin position="41"/>
        <end position="290"/>
    </location>
</feature>
<protein>
    <submittedName>
        <fullName evidence="3">Putative Bardet-Biedl syndrome 1 protein</fullName>
    </submittedName>
</protein>
<dbReference type="GO" id="GO:0005815">
    <property type="term" value="C:microtubule organizing center"/>
    <property type="evidence" value="ECO:0007669"/>
    <property type="project" value="TreeGrafter"/>
</dbReference>
<dbReference type="GO" id="GO:0061512">
    <property type="term" value="P:protein localization to cilium"/>
    <property type="evidence" value="ECO:0007669"/>
    <property type="project" value="TreeGrafter"/>
</dbReference>
<evidence type="ECO:0000313" key="3">
    <source>
        <dbReference type="EMBL" id="ORC92042.1"/>
    </source>
</evidence>
<dbReference type="GO" id="GO:1905515">
    <property type="term" value="P:non-motile cilium assembly"/>
    <property type="evidence" value="ECO:0007669"/>
    <property type="project" value="InterPro"/>
</dbReference>
<dbReference type="InterPro" id="IPR028784">
    <property type="entry name" value="BBS1"/>
</dbReference>
<dbReference type="InterPro" id="IPR036322">
    <property type="entry name" value="WD40_repeat_dom_sf"/>
</dbReference>
<dbReference type="InterPro" id="IPR032728">
    <property type="entry name" value="BBS1_N"/>
</dbReference>
<dbReference type="GO" id="GO:0005930">
    <property type="term" value="C:axoneme"/>
    <property type="evidence" value="ECO:0007669"/>
    <property type="project" value="TreeGrafter"/>
</dbReference>
<dbReference type="Pfam" id="PF14779">
    <property type="entry name" value="BBS1"/>
    <property type="match status" value="1"/>
</dbReference>
<dbReference type="GO" id="GO:0005119">
    <property type="term" value="F:smoothened binding"/>
    <property type="evidence" value="ECO:0007669"/>
    <property type="project" value="TreeGrafter"/>
</dbReference>
<dbReference type="GO" id="GO:0034464">
    <property type="term" value="C:BBSome"/>
    <property type="evidence" value="ECO:0007669"/>
    <property type="project" value="InterPro"/>
</dbReference>
<name>A0A1X0P534_9TRYP</name>
<dbReference type="Pfam" id="PF23304">
    <property type="entry name" value="GAE_BBS1"/>
    <property type="match status" value="1"/>
</dbReference>
<keyword evidence="4" id="KW-1185">Reference proteome</keyword>
<dbReference type="AlphaFoldDB" id="A0A1X0P534"/>
<evidence type="ECO:0000313" key="4">
    <source>
        <dbReference type="Proteomes" id="UP000192257"/>
    </source>
</evidence>
<dbReference type="GeneID" id="39982230"/>
<organism evidence="3 4">
    <name type="scientific">Trypanosoma theileri</name>
    <dbReference type="NCBI Taxonomy" id="67003"/>
    <lineage>
        <taxon>Eukaryota</taxon>
        <taxon>Discoba</taxon>
        <taxon>Euglenozoa</taxon>
        <taxon>Kinetoplastea</taxon>
        <taxon>Metakinetoplastina</taxon>
        <taxon>Trypanosomatida</taxon>
        <taxon>Trypanosomatidae</taxon>
        <taxon>Trypanosoma</taxon>
    </lineage>
</organism>
<dbReference type="SUPFAM" id="SSF50978">
    <property type="entry name" value="WD40 repeat-like"/>
    <property type="match status" value="1"/>
</dbReference>
<sequence length="613" mass="67556">MVCTRHVLLKEINTYIGFDIVSLDRGVMTSVAKTGKEKKFWIYAFRDHLAGLQCFSNCIVVADIKGNGDYKLVIADGSRRLKVFGGTSLVSQLQLLSVPSSITVFYAEGGDDVQRPVIAVACGPYIFMYRDMKPLYRFTVPSVELDEVDVAVWEALRNDTISIPEAADMLEDRRRNGVELSTHSTDLLASDNAQERERIVESFKDKPISQPTLVTCMSSLPLEGTEEGCRSCLVFGTENRYIYVLKNSFTEIHLKIKIPGVPVSILIAGSLRIDYRIIVSSRDGCVYCIKNGKLSGSVIYPDGPIVQIARYDNLVAVATMQNTLSYFNLKGKRQSCVFLPLPITNIATITETATGKARGIIVALNNGTICVYVGKTLIHESKVYNTVTAMHFGRYGREDAALILVLQNGSLVVEMLHRHASFETEKINDAGPPPEQDVPIPVPSLTSVFVAQAERERTYGVDMHRSFQRDLCRLRLNTAKSYLSLLSKGVETTTLGSSKTISDNSIRMMTVVKGIGPVFKIQITLQNTSQKPMDNLVILLNCSPTFCKILKLFIDVPLLLPSVLSSHEVLVERLGDNEGDEGVHVCVTSPSVTSPLATATVELPDLDIIEDGM</sequence>
<dbReference type="EMBL" id="NBCO01000004">
    <property type="protein sequence ID" value="ORC92042.1"/>
    <property type="molecule type" value="Genomic_DNA"/>
</dbReference>
<proteinExistence type="predicted"/>
<feature type="domain" description="Bardet-Biedl syndrome 1 protein GAE" evidence="2">
    <location>
        <begin position="506"/>
        <end position="607"/>
    </location>
</feature>
<dbReference type="InterPro" id="IPR056419">
    <property type="entry name" value="GAE_BBS1"/>
</dbReference>
<dbReference type="GO" id="GO:0005113">
    <property type="term" value="F:patched binding"/>
    <property type="evidence" value="ECO:0007669"/>
    <property type="project" value="TreeGrafter"/>
</dbReference>
<dbReference type="PANTHER" id="PTHR20870">
    <property type="entry name" value="BARDET-BIEDL SYNDROME 1 PROTEIN"/>
    <property type="match status" value="1"/>
</dbReference>
<dbReference type="STRING" id="67003.A0A1X0P534"/>
<dbReference type="VEuPathDB" id="TriTrypDB:TM35_000042560"/>
<evidence type="ECO:0000259" key="1">
    <source>
        <dbReference type="Pfam" id="PF14779"/>
    </source>
</evidence>
<comment type="caution">
    <text evidence="3">The sequence shown here is derived from an EMBL/GenBank/DDBJ whole genome shotgun (WGS) entry which is preliminary data.</text>
</comment>
<accession>A0A1X0P534</accession>
<dbReference type="PANTHER" id="PTHR20870:SF0">
    <property type="entry name" value="BARDET-BIEDL SYNDROME 1 PROTEIN"/>
    <property type="match status" value="1"/>
</dbReference>
<reference evidence="3 4" key="1">
    <citation type="submission" date="2017-03" db="EMBL/GenBank/DDBJ databases">
        <title>An alternative strategy for trypanosome survival in the mammalian bloodstream revealed through genome and transcriptome analysis of the ubiquitous bovine parasite Trypanosoma (Megatrypanum) theileri.</title>
        <authorList>
            <person name="Kelly S."/>
            <person name="Ivens A."/>
            <person name="Mott A."/>
            <person name="O'Neill E."/>
            <person name="Emms D."/>
            <person name="Macleod O."/>
            <person name="Voorheis P."/>
            <person name="Matthews J."/>
            <person name="Matthews K."/>
            <person name="Carrington M."/>
        </authorList>
    </citation>
    <scope>NUCLEOTIDE SEQUENCE [LARGE SCALE GENOMIC DNA]</scope>
    <source>
        <strain evidence="3">Edinburgh</strain>
    </source>
</reference>
<dbReference type="Proteomes" id="UP000192257">
    <property type="component" value="Unassembled WGS sequence"/>
</dbReference>